<sequence>MIILYFPNYTTTHLEDWVSIWYIRRGFLSPDQLKAIKIAKKMDIFVHRKPKSSSYLIHGRYKGITLDSREDKLVQKEQFYHELGHILRHVGIQSMMPEAFRELQERDARHFTLYAALPFHMVSKYNLSDDHIIERWVNDFKITPDLCETRLECIRAREFDYATLNR</sequence>
<proteinExistence type="predicted"/>
<evidence type="ECO:0000313" key="2">
    <source>
        <dbReference type="EMBL" id="MBN8236865.1"/>
    </source>
</evidence>
<dbReference type="Proteomes" id="UP000663970">
    <property type="component" value="Unassembled WGS sequence"/>
</dbReference>
<feature type="domain" description="IrrE N-terminal-like" evidence="1">
    <location>
        <begin position="41"/>
        <end position="151"/>
    </location>
</feature>
<reference evidence="2 3" key="1">
    <citation type="submission" date="2020-12" db="EMBL/GenBank/DDBJ databases">
        <title>Oil enriched cultivation method for isolating marine PHA-producing bacteria.</title>
        <authorList>
            <person name="Zheng W."/>
            <person name="Yu S."/>
            <person name="Huang Y."/>
        </authorList>
    </citation>
    <scope>NUCLEOTIDE SEQUENCE [LARGE SCALE GENOMIC DNA]</scope>
    <source>
        <strain evidence="2 3">SY-2-6</strain>
    </source>
</reference>
<gene>
    <name evidence="2" type="ORF">JF544_16525</name>
</gene>
<dbReference type="InterPro" id="IPR010359">
    <property type="entry name" value="IrrE_HExxH"/>
</dbReference>
<name>A0ABS3DZU6_9BACI</name>
<organism evidence="2 3">
    <name type="scientific">Halobacillus kuroshimensis</name>
    <dbReference type="NCBI Taxonomy" id="302481"/>
    <lineage>
        <taxon>Bacteria</taxon>
        <taxon>Bacillati</taxon>
        <taxon>Bacillota</taxon>
        <taxon>Bacilli</taxon>
        <taxon>Bacillales</taxon>
        <taxon>Bacillaceae</taxon>
        <taxon>Halobacillus</taxon>
    </lineage>
</organism>
<keyword evidence="3" id="KW-1185">Reference proteome</keyword>
<evidence type="ECO:0000313" key="3">
    <source>
        <dbReference type="Proteomes" id="UP000663970"/>
    </source>
</evidence>
<protein>
    <submittedName>
        <fullName evidence="2">ImmA/IrrE family metallo-endopeptidase</fullName>
    </submittedName>
</protein>
<dbReference type="EMBL" id="JAEKJY010000005">
    <property type="protein sequence ID" value="MBN8236865.1"/>
    <property type="molecule type" value="Genomic_DNA"/>
</dbReference>
<accession>A0ABS3DZU6</accession>
<evidence type="ECO:0000259" key="1">
    <source>
        <dbReference type="Pfam" id="PF06114"/>
    </source>
</evidence>
<comment type="caution">
    <text evidence="2">The sequence shown here is derived from an EMBL/GenBank/DDBJ whole genome shotgun (WGS) entry which is preliminary data.</text>
</comment>
<dbReference type="Pfam" id="PF06114">
    <property type="entry name" value="Peptidase_M78"/>
    <property type="match status" value="1"/>
</dbReference>